<sequence length="137" mass="14653">MSALRPSPHFRLGAWLCIALLALFAGMSLSRMIDQVQHAPGMTQGHGHLLFSALSVEEAHDADHDVRGEKQDGQPDRLPDSHHHHGDSGSGVILLGQAGLAMPSSRAVPPTIGTDRVEPDSVSQGPERPPRLIALRV</sequence>
<dbReference type="EMBL" id="QVRA01000009">
    <property type="protein sequence ID" value="RJG54512.1"/>
    <property type="molecule type" value="Genomic_DNA"/>
</dbReference>
<feature type="region of interest" description="Disordered" evidence="1">
    <location>
        <begin position="60"/>
        <end position="137"/>
    </location>
</feature>
<protein>
    <submittedName>
        <fullName evidence="2">Uncharacterized protein</fullName>
    </submittedName>
</protein>
<name>A0A418YS07_9SPHN</name>
<dbReference type="Proteomes" id="UP000283469">
    <property type="component" value="Unassembled WGS sequence"/>
</dbReference>
<evidence type="ECO:0000256" key="1">
    <source>
        <dbReference type="SAM" id="MobiDB-lite"/>
    </source>
</evidence>
<proteinExistence type="predicted"/>
<organism evidence="2 3">
    <name type="scientific">Sphingobium terrigena</name>
    <dbReference type="NCBI Taxonomy" id="2304063"/>
    <lineage>
        <taxon>Bacteria</taxon>
        <taxon>Pseudomonadati</taxon>
        <taxon>Pseudomonadota</taxon>
        <taxon>Alphaproteobacteria</taxon>
        <taxon>Sphingomonadales</taxon>
        <taxon>Sphingomonadaceae</taxon>
        <taxon>Sphingobium</taxon>
    </lineage>
</organism>
<evidence type="ECO:0000313" key="3">
    <source>
        <dbReference type="Proteomes" id="UP000283469"/>
    </source>
</evidence>
<dbReference type="AlphaFoldDB" id="A0A418YS07"/>
<feature type="compositionally biased region" description="Basic and acidic residues" evidence="1">
    <location>
        <begin position="60"/>
        <end position="81"/>
    </location>
</feature>
<dbReference type="RefSeq" id="WP_119746481.1">
    <property type="nucleotide sequence ID" value="NZ_QVRA01000009.1"/>
</dbReference>
<accession>A0A418YS07</accession>
<reference evidence="2 3" key="1">
    <citation type="submission" date="2018-08" db="EMBL/GenBank/DDBJ databases">
        <title>Sphingobium sp. EO9.</title>
        <authorList>
            <person name="Park Y."/>
            <person name="Kim K.H."/>
            <person name="Jeon C.O."/>
        </authorList>
    </citation>
    <scope>NUCLEOTIDE SEQUENCE [LARGE SCALE GENOMIC DNA]</scope>
    <source>
        <strain evidence="2 3">EO9</strain>
    </source>
</reference>
<dbReference type="OrthoDB" id="7478559at2"/>
<comment type="caution">
    <text evidence="2">The sequence shown here is derived from an EMBL/GenBank/DDBJ whole genome shotgun (WGS) entry which is preliminary data.</text>
</comment>
<evidence type="ECO:0000313" key="2">
    <source>
        <dbReference type="EMBL" id="RJG54512.1"/>
    </source>
</evidence>
<keyword evidence="3" id="KW-1185">Reference proteome</keyword>
<gene>
    <name evidence="2" type="ORF">D0Z70_11440</name>
</gene>